<comment type="caution">
    <text evidence="12">The sequence shown here is derived from an EMBL/GenBank/DDBJ whole genome shotgun (WGS) entry which is preliminary data.</text>
</comment>
<comment type="similarity">
    <text evidence="4 10">Belongs to the iron/ascorbate-dependent oxidoreductase family.</text>
</comment>
<dbReference type="GO" id="GO:0016491">
    <property type="term" value="F:oxidoreductase activity"/>
    <property type="evidence" value="ECO:0007669"/>
    <property type="project" value="UniProtKB-KW"/>
</dbReference>
<evidence type="ECO:0000256" key="4">
    <source>
        <dbReference type="ARBA" id="ARBA00008056"/>
    </source>
</evidence>
<evidence type="ECO:0000256" key="6">
    <source>
        <dbReference type="ARBA" id="ARBA00022723"/>
    </source>
</evidence>
<organism evidence="12 13">
    <name type="scientific">Zingiber officinale</name>
    <name type="common">Ginger</name>
    <name type="synonym">Amomum zingiber</name>
    <dbReference type="NCBI Taxonomy" id="94328"/>
    <lineage>
        <taxon>Eukaryota</taxon>
        <taxon>Viridiplantae</taxon>
        <taxon>Streptophyta</taxon>
        <taxon>Embryophyta</taxon>
        <taxon>Tracheophyta</taxon>
        <taxon>Spermatophyta</taxon>
        <taxon>Magnoliopsida</taxon>
        <taxon>Liliopsida</taxon>
        <taxon>Zingiberales</taxon>
        <taxon>Zingiberaceae</taxon>
        <taxon>Zingiber</taxon>
    </lineage>
</organism>
<evidence type="ECO:0000256" key="3">
    <source>
        <dbReference type="ARBA" id="ARBA00004496"/>
    </source>
</evidence>
<keyword evidence="5" id="KW-0963">Cytoplasm</keyword>
<dbReference type="FunFam" id="2.60.120.330:FF:000015">
    <property type="entry name" value="Protein DMR6-LIKE OXYGENASE 1"/>
    <property type="match status" value="1"/>
</dbReference>
<name>A0A8J5KWU0_ZINOF</name>
<keyword evidence="8" id="KW-0539">Nucleus</keyword>
<evidence type="ECO:0000256" key="8">
    <source>
        <dbReference type="ARBA" id="ARBA00023242"/>
    </source>
</evidence>
<reference evidence="12 13" key="1">
    <citation type="submission" date="2020-08" db="EMBL/GenBank/DDBJ databases">
        <title>Plant Genome Project.</title>
        <authorList>
            <person name="Zhang R.-G."/>
        </authorList>
    </citation>
    <scope>NUCLEOTIDE SEQUENCE [LARGE SCALE GENOMIC DNA]</scope>
    <source>
        <tissue evidence="12">Rhizome</tissue>
    </source>
</reference>
<protein>
    <recommendedName>
        <fullName evidence="11">Fe2OG dioxygenase domain-containing protein</fullName>
    </recommendedName>
</protein>
<proteinExistence type="inferred from homology"/>
<keyword evidence="6 10" id="KW-0479">Metal-binding</keyword>
<comment type="cofactor">
    <cofactor evidence="1">
        <name>L-ascorbate</name>
        <dbReference type="ChEBI" id="CHEBI:38290"/>
    </cofactor>
</comment>
<feature type="domain" description="Fe2OG dioxygenase" evidence="11">
    <location>
        <begin position="218"/>
        <end position="318"/>
    </location>
</feature>
<evidence type="ECO:0000256" key="2">
    <source>
        <dbReference type="ARBA" id="ARBA00004123"/>
    </source>
</evidence>
<dbReference type="InterPro" id="IPR044861">
    <property type="entry name" value="IPNS-like_FE2OG_OXY"/>
</dbReference>
<dbReference type="PANTHER" id="PTHR47991">
    <property type="entry name" value="OXOGLUTARATE/IRON-DEPENDENT DIOXYGENASE"/>
    <property type="match status" value="1"/>
</dbReference>
<dbReference type="EMBL" id="JACMSC010000013">
    <property type="protein sequence ID" value="KAG6493608.1"/>
    <property type="molecule type" value="Genomic_DNA"/>
</dbReference>
<dbReference type="Pfam" id="PF03171">
    <property type="entry name" value="2OG-FeII_Oxy"/>
    <property type="match status" value="1"/>
</dbReference>
<comment type="function">
    <text evidence="9">Involved in the regulation of shoot development and salicylic acid (SA) homeostasis.</text>
</comment>
<keyword evidence="7 10" id="KW-0408">Iron</keyword>
<dbReference type="InterPro" id="IPR005123">
    <property type="entry name" value="Oxoglu/Fe-dep_dioxygenase_dom"/>
</dbReference>
<dbReference type="InterPro" id="IPR026992">
    <property type="entry name" value="DIOX_N"/>
</dbReference>
<dbReference type="InterPro" id="IPR050295">
    <property type="entry name" value="Plant_2OG-oxidoreductases"/>
</dbReference>
<dbReference type="PROSITE" id="PS51471">
    <property type="entry name" value="FE2OG_OXY"/>
    <property type="match status" value="1"/>
</dbReference>
<gene>
    <name evidence="12" type="ORF">ZIOFF_048600</name>
</gene>
<evidence type="ECO:0000256" key="7">
    <source>
        <dbReference type="ARBA" id="ARBA00023004"/>
    </source>
</evidence>
<dbReference type="OrthoDB" id="288590at2759"/>
<accession>A0A8J5KWU0</accession>
<evidence type="ECO:0000313" key="13">
    <source>
        <dbReference type="Proteomes" id="UP000734854"/>
    </source>
</evidence>
<dbReference type="Pfam" id="PF14226">
    <property type="entry name" value="DIOX_N"/>
    <property type="match status" value="1"/>
</dbReference>
<keyword evidence="13" id="KW-1185">Reference proteome</keyword>
<keyword evidence="10" id="KW-0560">Oxidoreductase</keyword>
<evidence type="ECO:0000313" key="12">
    <source>
        <dbReference type="EMBL" id="KAG6493608.1"/>
    </source>
</evidence>
<dbReference type="GO" id="GO:0046872">
    <property type="term" value="F:metal ion binding"/>
    <property type="evidence" value="ECO:0007669"/>
    <property type="project" value="UniProtKB-KW"/>
</dbReference>
<evidence type="ECO:0000259" key="11">
    <source>
        <dbReference type="PROSITE" id="PS51471"/>
    </source>
</evidence>
<dbReference type="GO" id="GO:0005634">
    <property type="term" value="C:nucleus"/>
    <property type="evidence" value="ECO:0007669"/>
    <property type="project" value="UniProtKB-SubCell"/>
</dbReference>
<sequence length="372" mass="41321">MEKIIEGERGVEEAMEVDDSTVMKGVRHLCENVGITRVPSKYIFPVSDRPQIMSSAQKPKIKLPVIDIGELLSEDRTRVLETLDQACKEYGFFQVVNHGIDGVVIQRMIDSGKQFFELPFEERSRYLTTDTSSPVRYGTSFSEINDEVFCWRDFLKLTCHSLDTILPLWPSAPIGFRDDAILYSKKTRTLFLVLIAAVLEALGVGAGNCESSMKEFEEGSHLLVLNCYPACPEPELTLGMPSHSDYGFLTLVLQDEVEGLQVLHAGDWITADPVPGSFVVNVGDHLEIYSNGRYQSVLHRVVANASESRMSVASLHSVAFDSMVSPAAGLVDDGDAGKRRLYKDTGFADFIAYLSTSVPKSKSFLESRRLTM</sequence>
<evidence type="ECO:0000256" key="5">
    <source>
        <dbReference type="ARBA" id="ARBA00022490"/>
    </source>
</evidence>
<dbReference type="GO" id="GO:0005737">
    <property type="term" value="C:cytoplasm"/>
    <property type="evidence" value="ECO:0007669"/>
    <property type="project" value="UniProtKB-SubCell"/>
</dbReference>
<evidence type="ECO:0000256" key="10">
    <source>
        <dbReference type="RuleBase" id="RU003682"/>
    </source>
</evidence>
<comment type="subcellular location">
    <subcellularLocation>
        <location evidence="3">Cytoplasm</location>
    </subcellularLocation>
    <subcellularLocation>
        <location evidence="2">Nucleus</location>
    </subcellularLocation>
</comment>
<dbReference type="AlphaFoldDB" id="A0A8J5KWU0"/>
<evidence type="ECO:0000256" key="9">
    <source>
        <dbReference type="ARBA" id="ARBA00059922"/>
    </source>
</evidence>
<dbReference type="Proteomes" id="UP000734854">
    <property type="component" value="Unassembled WGS sequence"/>
</dbReference>
<evidence type="ECO:0000256" key="1">
    <source>
        <dbReference type="ARBA" id="ARBA00001961"/>
    </source>
</evidence>